<dbReference type="SUPFAM" id="SSF56436">
    <property type="entry name" value="C-type lectin-like"/>
    <property type="match status" value="1"/>
</dbReference>
<dbReference type="VEuPathDB" id="VectorBase:MDOA015959"/>
<dbReference type="InterPro" id="IPR050111">
    <property type="entry name" value="C-type_lectin/snaclec_domain"/>
</dbReference>
<evidence type="ECO:0000313" key="3">
    <source>
        <dbReference type="EnsemblMetazoa" id="MDOA015959-PA"/>
    </source>
</evidence>
<sequence length="181" mass="20025">MTFTWKVSILFVALVVFGGAGDETSASVVISPRSLGLTVVLGEKQYYVGVSQKVNWFQANYICAARGMSLTAIESEAENENISNYLFANHIDNAGFWISGSDLAAHRQYTWLSSGANFNYTQWTKGQPPTNANNRNHCVSTNNKFEWTSSSCTSEQFFICSRATEPACGAKGSCRYTYNQF</sequence>
<accession>A0A1I8NJ23</accession>
<protein>
    <recommendedName>
        <fullName evidence="2">C-type lectin domain-containing protein</fullName>
    </recommendedName>
</protein>
<dbReference type="AlphaFoldDB" id="A0A1I8NJ23"/>
<dbReference type="Pfam" id="PF00059">
    <property type="entry name" value="Lectin_C"/>
    <property type="match status" value="1"/>
</dbReference>
<evidence type="ECO:0000256" key="1">
    <source>
        <dbReference type="SAM" id="SignalP"/>
    </source>
</evidence>
<feature type="chain" id="PRO_5044561808" description="C-type lectin domain-containing protein" evidence="1">
    <location>
        <begin position="21"/>
        <end position="181"/>
    </location>
</feature>
<dbReference type="InterPro" id="IPR016187">
    <property type="entry name" value="CTDL_fold"/>
</dbReference>
<feature type="domain" description="C-type lectin" evidence="2">
    <location>
        <begin position="41"/>
        <end position="161"/>
    </location>
</feature>
<proteinExistence type="predicted"/>
<dbReference type="PROSITE" id="PS50041">
    <property type="entry name" value="C_TYPE_LECTIN_2"/>
    <property type="match status" value="1"/>
</dbReference>
<dbReference type="CDD" id="cd00037">
    <property type="entry name" value="CLECT"/>
    <property type="match status" value="1"/>
</dbReference>
<dbReference type="OrthoDB" id="7357196at2759"/>
<organism evidence="3">
    <name type="scientific">Musca domestica</name>
    <name type="common">House fly</name>
    <dbReference type="NCBI Taxonomy" id="7370"/>
    <lineage>
        <taxon>Eukaryota</taxon>
        <taxon>Metazoa</taxon>
        <taxon>Ecdysozoa</taxon>
        <taxon>Arthropoda</taxon>
        <taxon>Hexapoda</taxon>
        <taxon>Insecta</taxon>
        <taxon>Pterygota</taxon>
        <taxon>Neoptera</taxon>
        <taxon>Endopterygota</taxon>
        <taxon>Diptera</taxon>
        <taxon>Brachycera</taxon>
        <taxon>Muscomorpha</taxon>
        <taxon>Muscoidea</taxon>
        <taxon>Muscidae</taxon>
        <taxon>Musca</taxon>
    </lineage>
</organism>
<dbReference type="SMART" id="SM00034">
    <property type="entry name" value="CLECT"/>
    <property type="match status" value="1"/>
</dbReference>
<dbReference type="PANTHER" id="PTHR22803">
    <property type="entry name" value="MANNOSE, PHOSPHOLIPASE, LECTIN RECEPTOR RELATED"/>
    <property type="match status" value="1"/>
</dbReference>
<evidence type="ECO:0000259" key="2">
    <source>
        <dbReference type="PROSITE" id="PS50041"/>
    </source>
</evidence>
<name>A0A1I8NJ23_MUSDO</name>
<dbReference type="InterPro" id="IPR001304">
    <property type="entry name" value="C-type_lectin-like"/>
</dbReference>
<reference evidence="3" key="1">
    <citation type="submission" date="2020-05" db="UniProtKB">
        <authorList>
            <consortium name="EnsemblMetazoa"/>
        </authorList>
    </citation>
    <scope>IDENTIFICATION</scope>
    <source>
        <strain evidence="3">Aabys</strain>
    </source>
</reference>
<keyword evidence="1" id="KW-0732">Signal</keyword>
<dbReference type="Gene3D" id="3.10.100.10">
    <property type="entry name" value="Mannose-Binding Protein A, subunit A"/>
    <property type="match status" value="1"/>
</dbReference>
<dbReference type="EnsemblMetazoa" id="MDOA015959-RA">
    <property type="protein sequence ID" value="MDOA015959-PA"/>
    <property type="gene ID" value="MDOA015959"/>
</dbReference>
<gene>
    <name evidence="3" type="primary">105261864</name>
</gene>
<dbReference type="InterPro" id="IPR016186">
    <property type="entry name" value="C-type_lectin-like/link_sf"/>
</dbReference>
<dbReference type="VEuPathDB" id="VectorBase:MDOMA2_008843"/>
<feature type="signal peptide" evidence="1">
    <location>
        <begin position="1"/>
        <end position="20"/>
    </location>
</feature>